<keyword evidence="4 6" id="KW-1133">Transmembrane helix</keyword>
<evidence type="ECO:0000256" key="6">
    <source>
        <dbReference type="SAM" id="Phobius"/>
    </source>
</evidence>
<evidence type="ECO:0000256" key="2">
    <source>
        <dbReference type="ARBA" id="ARBA00022475"/>
    </source>
</evidence>
<evidence type="ECO:0000256" key="5">
    <source>
        <dbReference type="ARBA" id="ARBA00023136"/>
    </source>
</evidence>
<sequence length="181" mass="19596">MSLRRGTLAAFTAALGIWVSDISLIAVTHYGIGGLSSVLNTSYFEEMVGSIGSVILLITAAIMWFRDPPDLSEEREIPSKRGLLSAFAQGFAINTFNPFTIGFWSLFTVTQVHDRGLNDANAWAIYGGILLTIVITDSIKVLGARKLRDMLTPRVILQVQRLGALALGAFGVVLGVRVWLG</sequence>
<evidence type="ECO:0000256" key="4">
    <source>
        <dbReference type="ARBA" id="ARBA00022989"/>
    </source>
</evidence>
<comment type="subcellular location">
    <subcellularLocation>
        <location evidence="1">Cell membrane</location>
        <topology evidence="1">Multi-pass membrane protein</topology>
    </subcellularLocation>
</comment>
<keyword evidence="2" id="KW-1003">Cell membrane</keyword>
<feature type="transmembrane region" description="Helical" evidence="6">
    <location>
        <begin position="162"/>
        <end position="180"/>
    </location>
</feature>
<gene>
    <name evidence="7" type="ORF">SAMN05444359_10336</name>
</gene>
<reference evidence="8" key="1">
    <citation type="submission" date="2016-10" db="EMBL/GenBank/DDBJ databases">
        <authorList>
            <person name="Varghese N."/>
            <person name="Submissions S."/>
        </authorList>
    </citation>
    <scope>NUCLEOTIDE SEQUENCE [LARGE SCALE GENOMIC DNA]</scope>
    <source>
        <strain evidence="8">DSM 24740</strain>
    </source>
</reference>
<dbReference type="InterPro" id="IPR001123">
    <property type="entry name" value="LeuE-type"/>
</dbReference>
<dbReference type="GO" id="GO:0006865">
    <property type="term" value="P:amino acid transport"/>
    <property type="evidence" value="ECO:0007669"/>
    <property type="project" value="InterPro"/>
</dbReference>
<feature type="transmembrane region" description="Helical" evidence="6">
    <location>
        <begin position="47"/>
        <end position="65"/>
    </location>
</feature>
<feature type="transmembrane region" description="Helical" evidence="6">
    <location>
        <begin position="123"/>
        <end position="142"/>
    </location>
</feature>
<dbReference type="InParanoid" id="A0A1H9BA99"/>
<dbReference type="Pfam" id="PF01810">
    <property type="entry name" value="LysE"/>
    <property type="match status" value="1"/>
</dbReference>
<evidence type="ECO:0000313" key="7">
    <source>
        <dbReference type="EMBL" id="SEP85603.1"/>
    </source>
</evidence>
<keyword evidence="5 6" id="KW-0472">Membrane</keyword>
<dbReference type="EMBL" id="FOFB01000003">
    <property type="protein sequence ID" value="SEP85603.1"/>
    <property type="molecule type" value="Genomic_DNA"/>
</dbReference>
<proteinExistence type="predicted"/>
<keyword evidence="8" id="KW-1185">Reference proteome</keyword>
<organism evidence="7 8">
    <name type="scientific">Neolewinella agarilytica</name>
    <dbReference type="NCBI Taxonomy" id="478744"/>
    <lineage>
        <taxon>Bacteria</taxon>
        <taxon>Pseudomonadati</taxon>
        <taxon>Bacteroidota</taxon>
        <taxon>Saprospiria</taxon>
        <taxon>Saprospirales</taxon>
        <taxon>Lewinellaceae</taxon>
        <taxon>Neolewinella</taxon>
    </lineage>
</organism>
<keyword evidence="3 6" id="KW-0812">Transmembrane</keyword>
<evidence type="ECO:0000256" key="3">
    <source>
        <dbReference type="ARBA" id="ARBA00022692"/>
    </source>
</evidence>
<name>A0A1H9BA99_9BACT</name>
<dbReference type="FunCoup" id="A0A1H9BA99">
    <property type="interactions" value="29"/>
</dbReference>
<evidence type="ECO:0000256" key="1">
    <source>
        <dbReference type="ARBA" id="ARBA00004651"/>
    </source>
</evidence>
<dbReference type="Proteomes" id="UP000199021">
    <property type="component" value="Unassembled WGS sequence"/>
</dbReference>
<feature type="transmembrane region" description="Helical" evidence="6">
    <location>
        <begin position="86"/>
        <end position="107"/>
    </location>
</feature>
<accession>A0A1H9BA99</accession>
<feature type="transmembrane region" description="Helical" evidence="6">
    <location>
        <begin position="7"/>
        <end position="27"/>
    </location>
</feature>
<dbReference type="STRING" id="478744.SAMN05444359_10336"/>
<evidence type="ECO:0000313" key="8">
    <source>
        <dbReference type="Proteomes" id="UP000199021"/>
    </source>
</evidence>
<dbReference type="OrthoDB" id="679767at2"/>
<dbReference type="AlphaFoldDB" id="A0A1H9BA99"/>
<protein>
    <submittedName>
        <fullName evidence="7">Threonine/homoserine/homoserine lactone efflux protein</fullName>
    </submittedName>
</protein>
<dbReference type="GO" id="GO:0005886">
    <property type="term" value="C:plasma membrane"/>
    <property type="evidence" value="ECO:0007669"/>
    <property type="project" value="UniProtKB-SubCell"/>
</dbReference>